<keyword evidence="11 14" id="KW-0238">DNA-binding</keyword>
<keyword evidence="8" id="KW-0378">Hydrolase</keyword>
<dbReference type="EC" id="2.7.7.7" evidence="14"/>
<evidence type="ECO:0000259" key="18">
    <source>
        <dbReference type="Pfam" id="PF03104"/>
    </source>
</evidence>
<dbReference type="Gene3D" id="2.40.50.730">
    <property type="match status" value="2"/>
</dbReference>
<dbReference type="FunFam" id="1.10.287.690:FF:000001">
    <property type="entry name" value="DNA polymerase"/>
    <property type="match status" value="1"/>
</dbReference>
<accession>A0A2A2JH50</accession>
<dbReference type="NCBIfam" id="TIGR00592">
    <property type="entry name" value="pol2"/>
    <property type="match status" value="1"/>
</dbReference>
<dbReference type="PROSITE" id="PS00116">
    <property type="entry name" value="DNA_POLYMERASE_B"/>
    <property type="match status" value="1"/>
</dbReference>
<comment type="similarity">
    <text evidence="2 14">Belongs to the DNA polymerase type-B family.</text>
</comment>
<evidence type="ECO:0000256" key="4">
    <source>
        <dbReference type="ARBA" id="ARBA00022695"/>
    </source>
</evidence>
<evidence type="ECO:0000256" key="6">
    <source>
        <dbReference type="ARBA" id="ARBA00022722"/>
    </source>
</evidence>
<evidence type="ECO:0000259" key="19">
    <source>
        <dbReference type="Pfam" id="PF24055"/>
    </source>
</evidence>
<dbReference type="InterPro" id="IPR036397">
    <property type="entry name" value="RNaseH_sf"/>
</dbReference>
<comment type="subcellular location">
    <subcellularLocation>
        <location evidence="1">Nucleus</location>
    </subcellularLocation>
</comment>
<dbReference type="OrthoDB" id="2414538at2759"/>
<dbReference type="Pfam" id="PF24055">
    <property type="entry name" value="POL3_N"/>
    <property type="match status" value="1"/>
</dbReference>
<comment type="caution">
    <text evidence="20">The sequence shown here is derived from an EMBL/GenBank/DDBJ whole genome shotgun (WGS) entry which is preliminary data.</text>
</comment>
<dbReference type="Pfam" id="PF21646">
    <property type="entry name" value="ACTMAP-like_C"/>
    <property type="match status" value="1"/>
</dbReference>
<feature type="region of interest" description="Disordered" evidence="16">
    <location>
        <begin position="236"/>
        <end position="271"/>
    </location>
</feature>
<dbReference type="Gene3D" id="3.30.420.10">
    <property type="entry name" value="Ribonuclease H-like superfamily/Ribonuclease H"/>
    <property type="match status" value="1"/>
</dbReference>
<name>A0A2A2JH50_9BILA</name>
<keyword evidence="7" id="KW-0479">Metal-binding</keyword>
<organism evidence="20 21">
    <name type="scientific">Diploscapter pachys</name>
    <dbReference type="NCBI Taxonomy" id="2018661"/>
    <lineage>
        <taxon>Eukaryota</taxon>
        <taxon>Metazoa</taxon>
        <taxon>Ecdysozoa</taxon>
        <taxon>Nematoda</taxon>
        <taxon>Chromadorea</taxon>
        <taxon>Rhabditida</taxon>
        <taxon>Rhabditina</taxon>
        <taxon>Rhabditomorpha</taxon>
        <taxon>Rhabditoidea</taxon>
        <taxon>Rhabditidae</taxon>
        <taxon>Diploscapter</taxon>
    </lineage>
</organism>
<dbReference type="CDD" id="cd05777">
    <property type="entry name" value="DNA_polB_delta_exo"/>
    <property type="match status" value="1"/>
</dbReference>
<evidence type="ECO:0000256" key="10">
    <source>
        <dbReference type="ARBA" id="ARBA00022932"/>
    </source>
</evidence>
<protein>
    <recommendedName>
        <fullName evidence="14">DNA polymerase</fullName>
        <ecNumber evidence="14">2.7.7.7</ecNumber>
    </recommendedName>
</protein>
<feature type="domain" description="DNA-directed DNA polymerase family B exonuclease" evidence="18">
    <location>
        <begin position="455"/>
        <end position="690"/>
    </location>
</feature>
<evidence type="ECO:0000256" key="16">
    <source>
        <dbReference type="SAM" id="MobiDB-lite"/>
    </source>
</evidence>
<evidence type="ECO:0000256" key="1">
    <source>
        <dbReference type="ARBA" id="ARBA00004123"/>
    </source>
</evidence>
<dbReference type="GO" id="GO:0008296">
    <property type="term" value="F:3'-5'-DNA exonuclease activity"/>
    <property type="evidence" value="ECO:0007669"/>
    <property type="project" value="TreeGrafter"/>
</dbReference>
<evidence type="ECO:0000313" key="20">
    <source>
        <dbReference type="EMBL" id="PAV61076.1"/>
    </source>
</evidence>
<keyword evidence="5 14" id="KW-0235">DNA replication</keyword>
<dbReference type="InterPro" id="IPR006133">
    <property type="entry name" value="DNA-dir_DNA_pol_B_exonuc"/>
</dbReference>
<dbReference type="Gene3D" id="3.90.1600.10">
    <property type="entry name" value="Palm domain of DNA polymerase"/>
    <property type="match status" value="1"/>
</dbReference>
<evidence type="ECO:0000256" key="15">
    <source>
        <dbReference type="SAM" id="Coils"/>
    </source>
</evidence>
<dbReference type="GO" id="GO:0000166">
    <property type="term" value="F:nucleotide binding"/>
    <property type="evidence" value="ECO:0007669"/>
    <property type="project" value="InterPro"/>
</dbReference>
<evidence type="ECO:0000256" key="9">
    <source>
        <dbReference type="ARBA" id="ARBA00022839"/>
    </source>
</evidence>
<dbReference type="InterPro" id="IPR006134">
    <property type="entry name" value="DNA-dir_DNA_pol_B_multi_dom"/>
</dbReference>
<evidence type="ECO:0000256" key="3">
    <source>
        <dbReference type="ARBA" id="ARBA00022679"/>
    </source>
</evidence>
<dbReference type="AlphaFoldDB" id="A0A2A2JH50"/>
<keyword evidence="4 14" id="KW-0548">Nucleotidyltransferase</keyword>
<gene>
    <name evidence="20" type="ORF">WR25_21750</name>
</gene>
<dbReference type="PRINTS" id="PR00106">
    <property type="entry name" value="DNAPOLB"/>
</dbReference>
<sequence>MVRIPPAPIKKFEDLPLLVKNRVIGLLSNLTPEIRLEYLQNDLPEGELLEQLTGAWLYLKDISTISQSGPTCGLVALQMAMQLIGASLVAVDDILDKAREQGYTKNGEMYSTSYMALLANDLWDSSVVSCVSHFPSASEMVSHLHESTAILIPYDCDRNIEPALRKGHSAHWGIVVGYLLVDTNEKGICTPTRESISQLPINSPNLYLLIAQGKSRYYGLHPYILLEKSNAQLYEAEMSPRKRRPATPTTGSAKRAKQEPPEESDLKSVDPNEFEAYLKKTGSNKYDKATWQRPPIPHGVLQLNSVAIQVFDIETYQENGGNDSYDRTNVKLYGVNRESNSVCVIVTDHFPHFYFQAPNGFGAEHLEQAQRALNNQVSNSARRGGTSATMSQLVADNLIHLKIVEGENLYFYRGSEKKYPFLKVTGTASALSKAKNELRNGVNLMGHGLVNVGTLYEANIDGEVKFMTKTGVVGCGWVEVPIGKGKIVPDAQKLTRCQLEIRVSVKDLIIHDTEGEWLDIAPIRTVSLDIECMGRRGVFPDASEDSVIQIANMVKIEGQSEPFLRVCFVLGTCAPVIGSDIVCCKTERELLEQWAEFIRIVDPDILTGYNILNFDLPYILDRAKVLKLPQVALLGRQKDKASGVRDAVLSSKQMGSRVNKSIDIHGRVIFDVLQVVLRDYKLRSYTLNSVSYHFLTEQKEDVDHTMIPTLQSGDDQTRRRLAVYCMKDAILPLRLLDKLMSVINYMEMARVTGVPLNYLLTRGQQIKILSMILRKCKANRFFVPVIEHQGNDGEGFEGATVIEPHRGFYNEPIATLDFASLYPSIMIAHNLCYSTLIQKPDPTYVKDQDYIQTPSGQFFATRTRRRGLLPEILEDLLATRKRAKNDLKNEKDEFRKMVLNGRQMALKISANSVYGFTGATVGKLPCLEISQSVTAFGRQMIDMTKSEVEKIYIKGARDGKCPINAKVIYGDTDSVMVKFGVKSVKEAMEIGLDAATTVSKIFPAPIKLEFEKVYYPYLLINKKRYAGLYFTKPDKHDKMDCKGLETVRRDNCPLVAKVLGTCLETLLVDRNADAALNFAKKVISGYCIFKNWFLDLLCNRIDISMLIISKELTKAGDI</sequence>
<comment type="catalytic activity">
    <reaction evidence="13 14">
        <text>DNA(n) + a 2'-deoxyribonucleoside 5'-triphosphate = DNA(n+1) + diphosphate</text>
        <dbReference type="Rhea" id="RHEA:22508"/>
        <dbReference type="Rhea" id="RHEA-COMP:17339"/>
        <dbReference type="Rhea" id="RHEA-COMP:17340"/>
        <dbReference type="ChEBI" id="CHEBI:33019"/>
        <dbReference type="ChEBI" id="CHEBI:61560"/>
        <dbReference type="ChEBI" id="CHEBI:173112"/>
        <dbReference type="EC" id="2.7.7.7"/>
    </reaction>
</comment>
<dbReference type="Pfam" id="PF00136">
    <property type="entry name" value="DNA_pol_B"/>
    <property type="match status" value="1"/>
</dbReference>
<dbReference type="InterPro" id="IPR017964">
    <property type="entry name" value="DNA-dir_DNA_pol_B_CS"/>
</dbReference>
<feature type="coiled-coil region" evidence="15">
    <location>
        <begin position="873"/>
        <end position="900"/>
    </location>
</feature>
<dbReference type="PANTHER" id="PTHR10322">
    <property type="entry name" value="DNA POLYMERASE CATALYTIC SUBUNIT"/>
    <property type="match status" value="1"/>
</dbReference>
<keyword evidence="12" id="KW-0539">Nucleus</keyword>
<reference evidence="20 21" key="1">
    <citation type="journal article" date="2017" name="Curr. Biol.">
        <title>Genome architecture and evolution of a unichromosomal asexual nematode.</title>
        <authorList>
            <person name="Fradin H."/>
            <person name="Zegar C."/>
            <person name="Gutwein M."/>
            <person name="Lucas J."/>
            <person name="Kovtun M."/>
            <person name="Corcoran D."/>
            <person name="Baugh L.R."/>
            <person name="Kiontke K."/>
            <person name="Gunsalus K."/>
            <person name="Fitch D.H."/>
            <person name="Piano F."/>
        </authorList>
    </citation>
    <scope>NUCLEOTIDE SEQUENCE [LARGE SCALE GENOMIC DNA]</scope>
    <source>
        <strain evidence="20">PF1309</strain>
    </source>
</reference>
<evidence type="ECO:0000256" key="13">
    <source>
        <dbReference type="ARBA" id="ARBA00049244"/>
    </source>
</evidence>
<dbReference type="EMBL" id="LIAE01010436">
    <property type="protein sequence ID" value="PAV61076.1"/>
    <property type="molecule type" value="Genomic_DNA"/>
</dbReference>
<evidence type="ECO:0000256" key="12">
    <source>
        <dbReference type="ARBA" id="ARBA00023242"/>
    </source>
</evidence>
<keyword evidence="21" id="KW-1185">Reference proteome</keyword>
<dbReference type="Pfam" id="PF03104">
    <property type="entry name" value="DNA_pol_B_exo1"/>
    <property type="match status" value="1"/>
</dbReference>
<keyword evidence="10 14" id="KW-0239">DNA-directed DNA polymerase</keyword>
<evidence type="ECO:0000259" key="17">
    <source>
        <dbReference type="Pfam" id="PF00136"/>
    </source>
</evidence>
<dbReference type="InterPro" id="IPR006172">
    <property type="entry name" value="DNA-dir_DNA_pol_B"/>
</dbReference>
<dbReference type="GO" id="GO:0006297">
    <property type="term" value="P:nucleotide-excision repair, DNA gap filling"/>
    <property type="evidence" value="ECO:0007669"/>
    <property type="project" value="TreeGrafter"/>
</dbReference>
<dbReference type="Gene3D" id="1.10.287.690">
    <property type="entry name" value="Helix hairpin bin"/>
    <property type="match status" value="1"/>
</dbReference>
<keyword evidence="6" id="KW-0540">Nuclease</keyword>
<dbReference type="GO" id="GO:0003677">
    <property type="term" value="F:DNA binding"/>
    <property type="evidence" value="ECO:0007669"/>
    <property type="project" value="UniProtKB-KW"/>
</dbReference>
<dbReference type="GO" id="GO:0045004">
    <property type="term" value="P:DNA replication proofreading"/>
    <property type="evidence" value="ECO:0007669"/>
    <property type="project" value="TreeGrafter"/>
</dbReference>
<feature type="domain" description="DNA-directed DNA polymerase family B multifunctional" evidence="17">
    <location>
        <begin position="754"/>
        <end position="1115"/>
    </location>
</feature>
<dbReference type="InterPro" id="IPR042087">
    <property type="entry name" value="DNA_pol_B_thumb"/>
</dbReference>
<dbReference type="GO" id="GO:0046872">
    <property type="term" value="F:metal ion binding"/>
    <property type="evidence" value="ECO:0007669"/>
    <property type="project" value="UniProtKB-KW"/>
</dbReference>
<dbReference type="InterPro" id="IPR056435">
    <property type="entry name" value="DPOD/Z_N"/>
</dbReference>
<dbReference type="GO" id="GO:0043625">
    <property type="term" value="C:delta DNA polymerase complex"/>
    <property type="evidence" value="ECO:0007669"/>
    <property type="project" value="TreeGrafter"/>
</dbReference>
<evidence type="ECO:0000256" key="7">
    <source>
        <dbReference type="ARBA" id="ARBA00022723"/>
    </source>
</evidence>
<keyword evidence="9" id="KW-0269">Exonuclease</keyword>
<dbReference type="InterPro" id="IPR012337">
    <property type="entry name" value="RNaseH-like_sf"/>
</dbReference>
<dbReference type="GO" id="GO:0006287">
    <property type="term" value="P:base-excision repair, gap-filling"/>
    <property type="evidence" value="ECO:0007669"/>
    <property type="project" value="TreeGrafter"/>
</dbReference>
<dbReference type="FunFam" id="3.30.420.10:FF:000004">
    <property type="entry name" value="DNA polymerase"/>
    <property type="match status" value="1"/>
</dbReference>
<evidence type="ECO:0000313" key="21">
    <source>
        <dbReference type="Proteomes" id="UP000218231"/>
    </source>
</evidence>
<feature type="domain" description="DNA polymerase delta/zeta catalytic subunit N-terminal" evidence="19">
    <location>
        <begin position="350"/>
        <end position="426"/>
    </location>
</feature>
<evidence type="ECO:0000256" key="14">
    <source>
        <dbReference type="RuleBase" id="RU000442"/>
    </source>
</evidence>
<dbReference type="SUPFAM" id="SSF56672">
    <property type="entry name" value="DNA/RNA polymerases"/>
    <property type="match status" value="1"/>
</dbReference>
<dbReference type="Gene3D" id="1.10.132.60">
    <property type="entry name" value="DNA polymerase family B, C-terminal domain"/>
    <property type="match status" value="1"/>
</dbReference>
<proteinExistence type="inferred from homology"/>
<dbReference type="InterPro" id="IPR050240">
    <property type="entry name" value="DNA_pol_type-B"/>
</dbReference>
<dbReference type="STRING" id="2018661.A0A2A2JH50"/>
<evidence type="ECO:0000256" key="2">
    <source>
        <dbReference type="ARBA" id="ARBA00005755"/>
    </source>
</evidence>
<keyword evidence="15" id="KW-0175">Coiled coil</keyword>
<dbReference type="Proteomes" id="UP000218231">
    <property type="component" value="Unassembled WGS sequence"/>
</dbReference>
<feature type="compositionally biased region" description="Basic and acidic residues" evidence="16">
    <location>
        <begin position="256"/>
        <end position="270"/>
    </location>
</feature>
<evidence type="ECO:0000256" key="8">
    <source>
        <dbReference type="ARBA" id="ARBA00022801"/>
    </source>
</evidence>
<dbReference type="SUPFAM" id="SSF53098">
    <property type="entry name" value="Ribonuclease H-like"/>
    <property type="match status" value="1"/>
</dbReference>
<keyword evidence="3 14" id="KW-0808">Transferase</keyword>
<evidence type="ECO:0000256" key="11">
    <source>
        <dbReference type="ARBA" id="ARBA00023125"/>
    </source>
</evidence>
<dbReference type="InterPro" id="IPR023211">
    <property type="entry name" value="DNA_pol_palm_dom_sf"/>
</dbReference>
<evidence type="ECO:0000256" key="5">
    <source>
        <dbReference type="ARBA" id="ARBA00022705"/>
    </source>
</evidence>
<dbReference type="SMART" id="SM00486">
    <property type="entry name" value="POLBc"/>
    <property type="match status" value="1"/>
</dbReference>
<dbReference type="InterPro" id="IPR043502">
    <property type="entry name" value="DNA/RNA_pol_sf"/>
</dbReference>
<dbReference type="PANTHER" id="PTHR10322:SF23">
    <property type="entry name" value="DNA POLYMERASE DELTA CATALYTIC SUBUNIT"/>
    <property type="match status" value="1"/>
</dbReference>
<dbReference type="GO" id="GO:0003887">
    <property type="term" value="F:DNA-directed DNA polymerase activity"/>
    <property type="evidence" value="ECO:0007669"/>
    <property type="project" value="UniProtKB-KW"/>
</dbReference>